<evidence type="ECO:0000313" key="1">
    <source>
        <dbReference type="EMBL" id="KDQ10892.1"/>
    </source>
</evidence>
<proteinExistence type="predicted"/>
<sequence length="382" mass="42777">MRMHIADHAVLKHELYVMTGETWKSGSEGKAAQAEPRIVDSEPWAQLRVRGKRVPFLFCCPPYSTSCLVLSSPVAPTAFATIAVTEHEHETCPQSLCRPGFLCHGKYPRYYFIAAKVFSCTPFPSVRGRGQVLLRRPVWCSSPGCSHQHHSLGDATTKEALKEIYPSGNQGLKFREAWEGGLFPKVYALLESMEVGCKNTDIVRIGKLTTKPYYAPVVLWIRVKCASLSGHDRVVVVCKCRELLAEHDITDVEDEIRESPDPQCLDVHEPLSVAHGLPVCGFEDMTDSQRYHHIALHGDKALEKYVAPLMHQAGQTAVAAYVLEGRIREMEGEDSPAANEERRKIQAEADEMHKTAKELFKFCRNIWARWATPEGLAEGLKP</sequence>
<organism evidence="1 2">
    <name type="scientific">Botryobasidium botryosum (strain FD-172 SS1)</name>
    <dbReference type="NCBI Taxonomy" id="930990"/>
    <lineage>
        <taxon>Eukaryota</taxon>
        <taxon>Fungi</taxon>
        <taxon>Dikarya</taxon>
        <taxon>Basidiomycota</taxon>
        <taxon>Agaricomycotina</taxon>
        <taxon>Agaricomycetes</taxon>
        <taxon>Cantharellales</taxon>
        <taxon>Botryobasidiaceae</taxon>
        <taxon>Botryobasidium</taxon>
    </lineage>
</organism>
<dbReference type="HOGENOM" id="CLU_723590_0_0_1"/>
<accession>A0A067MGA0</accession>
<dbReference type="InParanoid" id="A0A067MGA0"/>
<gene>
    <name evidence="1" type="ORF">BOTBODRAFT_46776</name>
</gene>
<protein>
    <submittedName>
        <fullName evidence="1">Uncharacterized protein</fullName>
    </submittedName>
</protein>
<name>A0A067MGA0_BOTB1</name>
<reference evidence="2" key="1">
    <citation type="journal article" date="2014" name="Proc. Natl. Acad. Sci. U.S.A.">
        <title>Extensive sampling of basidiomycete genomes demonstrates inadequacy of the white-rot/brown-rot paradigm for wood decay fungi.</title>
        <authorList>
            <person name="Riley R."/>
            <person name="Salamov A.A."/>
            <person name="Brown D.W."/>
            <person name="Nagy L.G."/>
            <person name="Floudas D."/>
            <person name="Held B.W."/>
            <person name="Levasseur A."/>
            <person name="Lombard V."/>
            <person name="Morin E."/>
            <person name="Otillar R."/>
            <person name="Lindquist E.A."/>
            <person name="Sun H."/>
            <person name="LaButti K.M."/>
            <person name="Schmutz J."/>
            <person name="Jabbour D."/>
            <person name="Luo H."/>
            <person name="Baker S.E."/>
            <person name="Pisabarro A.G."/>
            <person name="Walton J.D."/>
            <person name="Blanchette R.A."/>
            <person name="Henrissat B."/>
            <person name="Martin F."/>
            <person name="Cullen D."/>
            <person name="Hibbett D.S."/>
            <person name="Grigoriev I.V."/>
        </authorList>
    </citation>
    <scope>NUCLEOTIDE SEQUENCE [LARGE SCALE GENOMIC DNA]</scope>
    <source>
        <strain evidence="2">FD-172 SS1</strain>
    </source>
</reference>
<keyword evidence="2" id="KW-1185">Reference proteome</keyword>
<dbReference type="AlphaFoldDB" id="A0A067MGA0"/>
<evidence type="ECO:0000313" key="2">
    <source>
        <dbReference type="Proteomes" id="UP000027195"/>
    </source>
</evidence>
<dbReference type="STRING" id="930990.A0A067MGA0"/>
<dbReference type="Proteomes" id="UP000027195">
    <property type="component" value="Unassembled WGS sequence"/>
</dbReference>
<dbReference type="EMBL" id="KL198063">
    <property type="protein sequence ID" value="KDQ10892.1"/>
    <property type="molecule type" value="Genomic_DNA"/>
</dbReference>
<dbReference type="OrthoDB" id="5424209at2759"/>